<keyword evidence="2 5" id="KW-0067">ATP-binding</keyword>
<dbReference type="InterPro" id="IPR007214">
    <property type="entry name" value="YbaK/aa-tRNA-synth-assoc-dom"/>
</dbReference>
<dbReference type="AlphaFoldDB" id="A0A3M2JPW3"/>
<dbReference type="FunFam" id="3.40.50.300:FF:000011">
    <property type="entry name" value="Putative ABC transporter ATP-binding component"/>
    <property type="match status" value="1"/>
</dbReference>
<dbReference type="PROSITE" id="PS50893">
    <property type="entry name" value="ABC_TRANSPORTER_2"/>
    <property type="match status" value="2"/>
</dbReference>
<dbReference type="SUPFAM" id="SSF52540">
    <property type="entry name" value="P-loop containing nucleoside triphosphate hydrolases"/>
    <property type="match status" value="2"/>
</dbReference>
<evidence type="ECO:0000313" key="5">
    <source>
        <dbReference type="EMBL" id="RMI14401.1"/>
    </source>
</evidence>
<accession>A0A3M2JPW3</accession>
<organism evidence="5 6">
    <name type="scientific">Cellulomonas triticagri</name>
    <dbReference type="NCBI Taxonomy" id="2483352"/>
    <lineage>
        <taxon>Bacteria</taxon>
        <taxon>Bacillati</taxon>
        <taxon>Actinomycetota</taxon>
        <taxon>Actinomycetes</taxon>
        <taxon>Micrococcales</taxon>
        <taxon>Cellulomonadaceae</taxon>
        <taxon>Cellulomonas</taxon>
    </lineage>
</organism>
<sequence>MVICVPVPDVVRTPSSVDGPRGPVLRAVGVSRLFGEHRVLTDLSLAVDPGHRLGVVGENGAGKSTLLRLLAGADRPDSGSVQRPADLAYLHQEPPFGPDATLAEVVEEALAAVRAIGASLEEAATALADPGEDAAARYDRALAEAQAAEVWDADARAQRVLAGLGLADVAPDRPTGRMSGGQRSRLALAAVLVRRPGAVLLDEPTNHLDDDAAEFLAAALVDLPGAVVLASHDRVFLDEVCTEVLDLDPGLDGPRVTGGRYRDYREAKRVAREQWEQRWLAEREEMAGLRAALAADGAARTVAPGRAMTDRNKMAYGMHGNRVGQQLSRRVRNARRRLDDLEREQVPRPPRPLRFTAALTSDGGAAPRDEAAGTPGSTRSAGQHATGGTAVTVRDAVVPGRLRVDALDLHRDAALLVTGPNGSGKSTLLHLLAGDLAPASGSVGRARGVSVALLEQDVGLADDARTPRGVYDLVTAGSPRPVPLAELGLVAPRDLDRPLRELSVGQRRRVVLALLVVQKPDVLLLDEPTNHLSLTLADELAEALRTAPGAVVVASHDRWLRRTWHGAEVAVVDGRLVGAARRSTGGVSVVRPTVGGMSSTDVPPAGEGEQRAARALAESGIPHTLTRHGRVGSLAEAAAARGVDPSGIVKTLVVRRGDDDYLFVLVPGDRTISWPKLRSLLGVSRMSMPDAATAKDVTGYKRGTITPFGSLRAWPVVADERVPGRPASIGGGGHGVGATVDGDDLARVLDATVADVTDPLPEGEG</sequence>
<dbReference type="SMART" id="SM00382">
    <property type="entry name" value="AAA"/>
    <property type="match status" value="2"/>
</dbReference>
<gene>
    <name evidence="5" type="ORF">EBM89_00020</name>
</gene>
<comment type="caution">
    <text evidence="5">The sequence shown here is derived from an EMBL/GenBank/DDBJ whole genome shotgun (WGS) entry which is preliminary data.</text>
</comment>
<dbReference type="Pfam" id="PF00005">
    <property type="entry name" value="ABC_tran"/>
    <property type="match status" value="2"/>
</dbReference>
<dbReference type="InterPro" id="IPR036754">
    <property type="entry name" value="YbaK/aa-tRNA-synt-asso_dom_sf"/>
</dbReference>
<evidence type="ECO:0000259" key="4">
    <source>
        <dbReference type="PROSITE" id="PS50893"/>
    </source>
</evidence>
<evidence type="ECO:0000313" key="6">
    <source>
        <dbReference type="Proteomes" id="UP000269289"/>
    </source>
</evidence>
<feature type="domain" description="ABC transporter" evidence="4">
    <location>
        <begin position="386"/>
        <end position="616"/>
    </location>
</feature>
<dbReference type="CDD" id="cd03221">
    <property type="entry name" value="ABCF_EF-3"/>
    <property type="match status" value="1"/>
</dbReference>
<dbReference type="InterPro" id="IPR017871">
    <property type="entry name" value="ABC_transporter-like_CS"/>
</dbReference>
<feature type="region of interest" description="Disordered" evidence="3">
    <location>
        <begin position="336"/>
        <end position="388"/>
    </location>
</feature>
<dbReference type="Proteomes" id="UP000269289">
    <property type="component" value="Unassembled WGS sequence"/>
</dbReference>
<keyword evidence="6" id="KW-1185">Reference proteome</keyword>
<evidence type="ECO:0000256" key="1">
    <source>
        <dbReference type="ARBA" id="ARBA00022741"/>
    </source>
</evidence>
<dbReference type="InterPro" id="IPR051309">
    <property type="entry name" value="ABCF_ATPase"/>
</dbReference>
<protein>
    <submittedName>
        <fullName evidence="5">ATP-binding cassette domain-containing protein</fullName>
    </submittedName>
</protein>
<dbReference type="GO" id="GO:0005524">
    <property type="term" value="F:ATP binding"/>
    <property type="evidence" value="ECO:0007669"/>
    <property type="project" value="UniProtKB-KW"/>
</dbReference>
<dbReference type="Gene3D" id="3.40.50.300">
    <property type="entry name" value="P-loop containing nucleotide triphosphate hydrolases"/>
    <property type="match status" value="3"/>
</dbReference>
<dbReference type="OrthoDB" id="4797497at2"/>
<evidence type="ECO:0000256" key="3">
    <source>
        <dbReference type="SAM" id="MobiDB-lite"/>
    </source>
</evidence>
<dbReference type="InterPro" id="IPR003439">
    <property type="entry name" value="ABC_transporter-like_ATP-bd"/>
</dbReference>
<name>A0A3M2JPW3_9CELL</name>
<dbReference type="CDD" id="cd04332">
    <property type="entry name" value="YbaK_like"/>
    <property type="match status" value="1"/>
</dbReference>
<dbReference type="PANTHER" id="PTHR42855:SF1">
    <property type="entry name" value="ABC TRANSPORTER DOMAIN-CONTAINING PROTEIN"/>
    <property type="match status" value="1"/>
</dbReference>
<dbReference type="GO" id="GO:0002161">
    <property type="term" value="F:aminoacyl-tRNA deacylase activity"/>
    <property type="evidence" value="ECO:0007669"/>
    <property type="project" value="InterPro"/>
</dbReference>
<dbReference type="InterPro" id="IPR003593">
    <property type="entry name" value="AAA+_ATPase"/>
</dbReference>
<dbReference type="PROSITE" id="PS00211">
    <property type="entry name" value="ABC_TRANSPORTER_1"/>
    <property type="match status" value="2"/>
</dbReference>
<feature type="compositionally biased region" description="Basic and acidic residues" evidence="3">
    <location>
        <begin position="336"/>
        <end position="346"/>
    </location>
</feature>
<dbReference type="GO" id="GO:0016887">
    <property type="term" value="F:ATP hydrolysis activity"/>
    <property type="evidence" value="ECO:0007669"/>
    <property type="project" value="InterPro"/>
</dbReference>
<dbReference type="Gene3D" id="3.90.960.10">
    <property type="entry name" value="YbaK/aminoacyl-tRNA synthetase-associated domain"/>
    <property type="match status" value="1"/>
</dbReference>
<keyword evidence="1" id="KW-0547">Nucleotide-binding</keyword>
<dbReference type="Pfam" id="PF04073">
    <property type="entry name" value="tRNA_edit"/>
    <property type="match status" value="1"/>
</dbReference>
<proteinExistence type="predicted"/>
<dbReference type="PANTHER" id="PTHR42855">
    <property type="entry name" value="ABC TRANSPORTER ATP-BINDING SUBUNIT"/>
    <property type="match status" value="1"/>
</dbReference>
<reference evidence="5 6" key="1">
    <citation type="submission" date="2018-10" db="EMBL/GenBank/DDBJ databases">
        <title>Isolation, diversity and antifungal activity of actinobacteria from wheat.</title>
        <authorList>
            <person name="Han C."/>
        </authorList>
    </citation>
    <scope>NUCLEOTIDE SEQUENCE [LARGE SCALE GENOMIC DNA]</scope>
    <source>
        <strain evidence="5 6">NEAU-YY56</strain>
    </source>
</reference>
<dbReference type="EMBL" id="RFFI01000001">
    <property type="protein sequence ID" value="RMI14401.1"/>
    <property type="molecule type" value="Genomic_DNA"/>
</dbReference>
<dbReference type="SUPFAM" id="SSF55826">
    <property type="entry name" value="YbaK/ProRS associated domain"/>
    <property type="match status" value="1"/>
</dbReference>
<evidence type="ECO:0000256" key="2">
    <source>
        <dbReference type="ARBA" id="ARBA00022840"/>
    </source>
</evidence>
<feature type="domain" description="ABC transporter" evidence="4">
    <location>
        <begin position="25"/>
        <end position="274"/>
    </location>
</feature>
<dbReference type="InterPro" id="IPR027417">
    <property type="entry name" value="P-loop_NTPase"/>
</dbReference>